<protein>
    <submittedName>
        <fullName evidence="1">Uncharacterized protein</fullName>
    </submittedName>
</protein>
<accession>A0A3A4APB1</accession>
<name>A0A3A4APB1_9ACTN</name>
<evidence type="ECO:0000313" key="1">
    <source>
        <dbReference type="EMBL" id="RJL21105.1"/>
    </source>
</evidence>
<dbReference type="RefSeq" id="WP_119931566.1">
    <property type="nucleotide sequence ID" value="NZ_QZEY01000027.1"/>
</dbReference>
<dbReference type="Proteomes" id="UP000265768">
    <property type="component" value="Unassembled WGS sequence"/>
</dbReference>
<dbReference type="EMBL" id="QZEY01000027">
    <property type="protein sequence ID" value="RJL21105.1"/>
    <property type="molecule type" value="Genomic_DNA"/>
</dbReference>
<dbReference type="AlphaFoldDB" id="A0A3A4APB1"/>
<evidence type="ECO:0000313" key="2">
    <source>
        <dbReference type="Proteomes" id="UP000265768"/>
    </source>
</evidence>
<comment type="caution">
    <text evidence="1">The sequence shown here is derived from an EMBL/GenBank/DDBJ whole genome shotgun (WGS) entry which is preliminary data.</text>
</comment>
<sequence length="128" mass="14638">MPHEAPDVLAVRWTQALPEVQRDPRWDIRLIFTADPEVTAEERALLGIRGHSSGRWRISLILDAPTKEHASQRALRTLHHDLGAERATEVEVQVWPHGRPEYDPIPSDAGWTYFAYHWNADADPVPHV</sequence>
<reference evidence="1 2" key="1">
    <citation type="submission" date="2018-09" db="EMBL/GenBank/DDBJ databases">
        <title>YIM 75507 draft genome.</title>
        <authorList>
            <person name="Tang S."/>
            <person name="Feng Y."/>
        </authorList>
    </citation>
    <scope>NUCLEOTIDE SEQUENCE [LARGE SCALE GENOMIC DNA]</scope>
    <source>
        <strain evidence="1 2">YIM 75507</strain>
    </source>
</reference>
<proteinExistence type="predicted"/>
<organism evidence="1 2">
    <name type="scientific">Bailinhaonella thermotolerans</name>
    <dbReference type="NCBI Taxonomy" id="1070861"/>
    <lineage>
        <taxon>Bacteria</taxon>
        <taxon>Bacillati</taxon>
        <taxon>Actinomycetota</taxon>
        <taxon>Actinomycetes</taxon>
        <taxon>Streptosporangiales</taxon>
        <taxon>Streptosporangiaceae</taxon>
        <taxon>Bailinhaonella</taxon>
    </lineage>
</organism>
<gene>
    <name evidence="1" type="ORF">D5H75_38490</name>
</gene>
<keyword evidence="2" id="KW-1185">Reference proteome</keyword>